<sequence>MARKIVLIDLDGTLTRSDEGIISSVKYAYRDNNIPVPDDKTLNSFIGPAIMDSMRRTGVSEEKLPDMVKSYRYAYRNPIFDDPKHPGEKLPGMYLNEVYDGIFEALDEMHAKGYYLAVCTAKPEPQALPICEHFGLMEHMDALYGASNDASRINKDQVVAYACEKLNYQPGEDLALMVGDRWTDVDGARDGAHLDCVGARWGYADPGELEEHGCYAFARTPHDLPAVVDEYFADRQVQ</sequence>
<dbReference type="PANTHER" id="PTHR43434:SF20">
    <property type="entry name" value="5'-NUCLEOTIDASE"/>
    <property type="match status" value="1"/>
</dbReference>
<dbReference type="InterPro" id="IPR041492">
    <property type="entry name" value="HAD_2"/>
</dbReference>
<dbReference type="EMBL" id="MWWU01000002">
    <property type="protein sequence ID" value="OZG56092.1"/>
    <property type="molecule type" value="Genomic_DNA"/>
</dbReference>
<gene>
    <name evidence="1" type="ORF">AEAE_0580</name>
</gene>
<dbReference type="Proteomes" id="UP000228976">
    <property type="component" value="Unassembled WGS sequence"/>
</dbReference>
<dbReference type="OrthoDB" id="9776368at2"/>
<keyword evidence="2" id="KW-1185">Reference proteome</keyword>
<dbReference type="AlphaFoldDB" id="A0A261FAD5"/>
<dbReference type="PANTHER" id="PTHR43434">
    <property type="entry name" value="PHOSPHOGLYCOLATE PHOSPHATASE"/>
    <property type="match status" value="1"/>
</dbReference>
<dbReference type="Gene3D" id="1.10.150.240">
    <property type="entry name" value="Putative phosphatase, domain 2"/>
    <property type="match status" value="1"/>
</dbReference>
<evidence type="ECO:0000313" key="1">
    <source>
        <dbReference type="EMBL" id="OZG56092.1"/>
    </source>
</evidence>
<dbReference type="InterPro" id="IPR023214">
    <property type="entry name" value="HAD_sf"/>
</dbReference>
<dbReference type="GO" id="GO:0005829">
    <property type="term" value="C:cytosol"/>
    <property type="evidence" value="ECO:0007669"/>
    <property type="project" value="TreeGrafter"/>
</dbReference>
<proteinExistence type="predicted"/>
<comment type="caution">
    <text evidence="1">The sequence shown here is derived from an EMBL/GenBank/DDBJ whole genome shotgun (WGS) entry which is preliminary data.</text>
</comment>
<dbReference type="InterPro" id="IPR050155">
    <property type="entry name" value="HAD-like_hydrolase_sf"/>
</dbReference>
<protein>
    <submittedName>
        <fullName evidence="1">Haloacid dehalogenase</fullName>
    </submittedName>
</protein>
<dbReference type="InterPro" id="IPR036412">
    <property type="entry name" value="HAD-like_sf"/>
</dbReference>
<organism evidence="1 2">
    <name type="scientific">Aeriscardovia aeriphila</name>
    <dbReference type="NCBI Taxonomy" id="218139"/>
    <lineage>
        <taxon>Bacteria</taxon>
        <taxon>Bacillati</taxon>
        <taxon>Actinomycetota</taxon>
        <taxon>Actinomycetes</taxon>
        <taxon>Bifidobacteriales</taxon>
        <taxon>Bifidobacteriaceae</taxon>
        <taxon>Aeriscardovia</taxon>
    </lineage>
</organism>
<dbReference type="SFLD" id="SFLDS00003">
    <property type="entry name" value="Haloacid_Dehalogenase"/>
    <property type="match status" value="1"/>
</dbReference>
<evidence type="ECO:0000313" key="2">
    <source>
        <dbReference type="Proteomes" id="UP000228976"/>
    </source>
</evidence>
<reference evidence="1 2" key="1">
    <citation type="journal article" date="2017" name="BMC Genomics">
        <title>Comparative genomic and phylogenomic analyses of the Bifidobacteriaceae family.</title>
        <authorList>
            <person name="Lugli G.A."/>
            <person name="Milani C."/>
            <person name="Turroni F."/>
            <person name="Duranti S."/>
            <person name="Mancabelli L."/>
            <person name="Mangifesta M."/>
            <person name="Ferrario C."/>
            <person name="Modesto M."/>
            <person name="Mattarelli P."/>
            <person name="Jiri K."/>
            <person name="van Sinderen D."/>
            <person name="Ventura M."/>
        </authorList>
    </citation>
    <scope>NUCLEOTIDE SEQUENCE [LARGE SCALE GENOMIC DNA]</scope>
    <source>
        <strain evidence="1 2">LMG 21773</strain>
    </source>
</reference>
<dbReference type="GO" id="GO:0004713">
    <property type="term" value="F:protein tyrosine kinase activity"/>
    <property type="evidence" value="ECO:0007669"/>
    <property type="project" value="TreeGrafter"/>
</dbReference>
<dbReference type="InterPro" id="IPR023198">
    <property type="entry name" value="PGP-like_dom2"/>
</dbReference>
<dbReference type="Pfam" id="PF13419">
    <property type="entry name" value="HAD_2"/>
    <property type="match status" value="1"/>
</dbReference>
<dbReference type="RefSeq" id="WP_094689657.1">
    <property type="nucleotide sequence ID" value="NZ_JACBYZ010000001.1"/>
</dbReference>
<dbReference type="SUPFAM" id="SSF56784">
    <property type="entry name" value="HAD-like"/>
    <property type="match status" value="1"/>
</dbReference>
<dbReference type="Gene3D" id="3.40.50.1000">
    <property type="entry name" value="HAD superfamily/HAD-like"/>
    <property type="match status" value="1"/>
</dbReference>
<name>A0A261FAD5_9BIFI</name>
<accession>A0A261FAD5</accession>
<dbReference type="SFLD" id="SFLDG01129">
    <property type="entry name" value="C1.5:_HAD__Beta-PGM__Phosphata"/>
    <property type="match status" value="1"/>
</dbReference>